<dbReference type="EMBL" id="MTBP01000003">
    <property type="protein sequence ID" value="POM23458.1"/>
    <property type="molecule type" value="Genomic_DNA"/>
</dbReference>
<proteinExistence type="predicted"/>
<name>A0A2P4UEL9_9ACTN</name>
<dbReference type="RefSeq" id="WP_103565075.1">
    <property type="nucleotide sequence ID" value="NZ_MTBP01000003.1"/>
</dbReference>
<dbReference type="Gene3D" id="1.10.260.40">
    <property type="entry name" value="lambda repressor-like DNA-binding domains"/>
    <property type="match status" value="1"/>
</dbReference>
<protein>
    <submittedName>
        <fullName evidence="2">Helix-turn-helix domain protein</fullName>
    </submittedName>
</protein>
<reference evidence="2 3" key="1">
    <citation type="journal article" date="2017" name="Chemistry">
        <title>Isolation, Biosynthesis and Chemical Modifications of Rubterolones A-F: Rare Tropolone Alkaloids from Actinomadura sp. 5-2.</title>
        <authorList>
            <person name="Guo H."/>
            <person name="Benndorf R."/>
            <person name="Leichnitz D."/>
            <person name="Klassen J.L."/>
            <person name="Vollmers J."/>
            <person name="Gorls H."/>
            <person name="Steinacker M."/>
            <person name="Weigel C."/>
            <person name="Dahse H.M."/>
            <person name="Kaster A.K."/>
            <person name="de Beer Z.W."/>
            <person name="Poulsen M."/>
            <person name="Beemelmanns C."/>
        </authorList>
    </citation>
    <scope>NUCLEOTIDE SEQUENCE [LARGE SCALE GENOMIC DNA]</scope>
    <source>
        <strain evidence="2 3">5-2</strain>
    </source>
</reference>
<evidence type="ECO:0000313" key="2">
    <source>
        <dbReference type="EMBL" id="POM23458.1"/>
    </source>
</evidence>
<evidence type="ECO:0000259" key="1">
    <source>
        <dbReference type="PROSITE" id="PS50943"/>
    </source>
</evidence>
<evidence type="ECO:0000313" key="3">
    <source>
        <dbReference type="Proteomes" id="UP000242367"/>
    </source>
</evidence>
<dbReference type="SMART" id="SM00530">
    <property type="entry name" value="HTH_XRE"/>
    <property type="match status" value="1"/>
</dbReference>
<organism evidence="2 3">
    <name type="scientific">Actinomadura rubteroloni</name>
    <dbReference type="NCBI Taxonomy" id="1926885"/>
    <lineage>
        <taxon>Bacteria</taxon>
        <taxon>Bacillati</taxon>
        <taxon>Actinomycetota</taxon>
        <taxon>Actinomycetes</taxon>
        <taxon>Streptosporangiales</taxon>
        <taxon>Thermomonosporaceae</taxon>
        <taxon>Actinomadura</taxon>
    </lineage>
</organism>
<dbReference type="Pfam" id="PF13560">
    <property type="entry name" value="HTH_31"/>
    <property type="match status" value="1"/>
</dbReference>
<keyword evidence="3" id="KW-1185">Reference proteome</keyword>
<comment type="caution">
    <text evidence="2">The sequence shown here is derived from an EMBL/GenBank/DDBJ whole genome shotgun (WGS) entry which is preliminary data.</text>
</comment>
<feature type="domain" description="HTH cro/C1-type" evidence="1">
    <location>
        <begin position="18"/>
        <end position="72"/>
    </location>
</feature>
<dbReference type="InterPro" id="IPR043917">
    <property type="entry name" value="DUF5753"/>
</dbReference>
<dbReference type="Pfam" id="PF19054">
    <property type="entry name" value="DUF5753"/>
    <property type="match status" value="1"/>
</dbReference>
<dbReference type="InterPro" id="IPR001387">
    <property type="entry name" value="Cro/C1-type_HTH"/>
</dbReference>
<dbReference type="AlphaFoldDB" id="A0A2P4UEL9"/>
<dbReference type="SUPFAM" id="SSF47413">
    <property type="entry name" value="lambda repressor-like DNA-binding domains"/>
    <property type="match status" value="1"/>
</dbReference>
<dbReference type="InterPro" id="IPR010982">
    <property type="entry name" value="Lambda_DNA-bd_dom_sf"/>
</dbReference>
<dbReference type="Proteomes" id="UP000242367">
    <property type="component" value="Unassembled WGS sequence"/>
</dbReference>
<dbReference type="GO" id="GO:0003677">
    <property type="term" value="F:DNA binding"/>
    <property type="evidence" value="ECO:0007669"/>
    <property type="project" value="InterPro"/>
</dbReference>
<dbReference type="CDD" id="cd00093">
    <property type="entry name" value="HTH_XRE"/>
    <property type="match status" value="1"/>
</dbReference>
<sequence length="284" mass="32000">MTGARPPTVRAVQLGRELRYLREEKRLTMEEVGAVTGWSAAKLSRIENARTRATIKDVTALLDLYAAAADRRERLVRLARTARERGWWEAFDGSISESLTTYIGLEDDAARVDAFTSGAFNGLLQTEDYARAVIATAPRPLPPGVVGRRVEVRMRRQARLTGPEPLRLDTVLEEAALRRRIAGPDVMRAQFRYMAEMGERDNVSVRILPFDRGPYPLSALSFSLMRFPGGLRSDVVYLEALSGGAVIEEDEEVFLYTLMWDRLRQLALPEDESRDLLLDLAARF</sequence>
<dbReference type="PROSITE" id="PS50943">
    <property type="entry name" value="HTH_CROC1"/>
    <property type="match status" value="1"/>
</dbReference>
<accession>A0A2P4UEL9</accession>
<gene>
    <name evidence="2" type="ORF">BTM25_46110</name>
</gene>